<evidence type="ECO:0000256" key="10">
    <source>
        <dbReference type="ARBA" id="ARBA00025598"/>
    </source>
</evidence>
<dbReference type="GO" id="GO:0005886">
    <property type="term" value="C:plasma membrane"/>
    <property type="evidence" value="ECO:0007669"/>
    <property type="project" value="UniProtKB-SubCell"/>
</dbReference>
<dbReference type="InterPro" id="IPR032779">
    <property type="entry name" value="FliG_M"/>
</dbReference>
<protein>
    <recommendedName>
        <fullName evidence="4 11">Flagellar motor switch protein FliG</fullName>
    </recommendedName>
</protein>
<evidence type="ECO:0000256" key="5">
    <source>
        <dbReference type="ARBA" id="ARBA00022475"/>
    </source>
</evidence>
<accession>A0AAN5MII0</accession>
<dbReference type="GO" id="GO:0006935">
    <property type="term" value="P:chemotaxis"/>
    <property type="evidence" value="ECO:0007669"/>
    <property type="project" value="UniProtKB-KW"/>
</dbReference>
<evidence type="ECO:0000259" key="14">
    <source>
        <dbReference type="Pfam" id="PF14842"/>
    </source>
</evidence>
<dbReference type="NCBIfam" id="TIGR00207">
    <property type="entry name" value="fliG"/>
    <property type="match status" value="1"/>
</dbReference>
<comment type="caution">
    <text evidence="15">The sequence shown here is derived from an EMBL/GenBank/DDBJ whole genome shotgun (WGS) entry which is preliminary data.</text>
</comment>
<evidence type="ECO:0000256" key="2">
    <source>
        <dbReference type="ARBA" id="ARBA00004515"/>
    </source>
</evidence>
<dbReference type="FunFam" id="1.10.220.30:FF:000001">
    <property type="entry name" value="Flagellar motor switch protein FliG"/>
    <property type="match status" value="1"/>
</dbReference>
<dbReference type="PANTHER" id="PTHR30534">
    <property type="entry name" value="FLAGELLAR MOTOR SWITCH PROTEIN FLIG"/>
    <property type="match status" value="1"/>
</dbReference>
<organism evidence="15 16">
    <name type="scientific">Morganella morganii</name>
    <name type="common">Proteus morganii</name>
    <dbReference type="NCBI Taxonomy" id="582"/>
    <lineage>
        <taxon>Bacteria</taxon>
        <taxon>Pseudomonadati</taxon>
        <taxon>Pseudomonadota</taxon>
        <taxon>Gammaproteobacteria</taxon>
        <taxon>Enterobacterales</taxon>
        <taxon>Morganellaceae</taxon>
        <taxon>Morganella</taxon>
    </lineage>
</organism>
<dbReference type="GO" id="GO:0009425">
    <property type="term" value="C:bacterial-type flagellum basal body"/>
    <property type="evidence" value="ECO:0007669"/>
    <property type="project" value="UniProtKB-SubCell"/>
</dbReference>
<evidence type="ECO:0000259" key="12">
    <source>
        <dbReference type="Pfam" id="PF01706"/>
    </source>
</evidence>
<name>A0AAN5MII0_MORMO</name>
<dbReference type="PIRSF" id="PIRSF003161">
    <property type="entry name" value="FliG"/>
    <property type="match status" value="1"/>
</dbReference>
<comment type="subcellular location">
    <subcellularLocation>
        <location evidence="1 11">Bacterial flagellum basal body</location>
    </subcellularLocation>
    <subcellularLocation>
        <location evidence="2 11">Cell inner membrane</location>
        <topology evidence="2 11">Peripheral membrane protein</topology>
        <orientation evidence="2 11">Cytoplasmic side</orientation>
    </subcellularLocation>
</comment>
<reference evidence="15" key="2">
    <citation type="submission" date="2020-10" db="EMBL/GenBank/DDBJ databases">
        <authorList>
            <consortium name="NCBI Pathogen Detection Project"/>
        </authorList>
    </citation>
    <scope>NUCLEOTIDE SEQUENCE</scope>
    <source>
        <strain evidence="15">Morganella morganii ARLG-3209</strain>
    </source>
</reference>
<dbReference type="PRINTS" id="PR00954">
    <property type="entry name" value="FLGMOTORFLIG"/>
</dbReference>
<dbReference type="Gene3D" id="1.10.220.30">
    <property type="match status" value="3"/>
</dbReference>
<dbReference type="InterPro" id="IPR011002">
    <property type="entry name" value="FliG_a-hlx"/>
</dbReference>
<evidence type="ECO:0000256" key="1">
    <source>
        <dbReference type="ARBA" id="ARBA00004117"/>
    </source>
</evidence>
<comment type="similarity">
    <text evidence="3 11">Belongs to the FliG family.</text>
</comment>
<evidence type="ECO:0000256" key="8">
    <source>
        <dbReference type="ARBA" id="ARBA00023136"/>
    </source>
</evidence>
<dbReference type="Pfam" id="PF14841">
    <property type="entry name" value="FliG_M"/>
    <property type="match status" value="1"/>
</dbReference>
<reference evidence="15" key="1">
    <citation type="journal article" date="2018" name="Genome Biol.">
        <title>SKESA: strategic k-mer extension for scrupulous assemblies.</title>
        <authorList>
            <person name="Souvorov A."/>
            <person name="Agarwala R."/>
            <person name="Lipman D.J."/>
        </authorList>
    </citation>
    <scope>NUCLEOTIDE SEQUENCE</scope>
    <source>
        <strain evidence="15">Morganella morganii ARLG-3209</strain>
    </source>
</reference>
<evidence type="ECO:0000256" key="11">
    <source>
        <dbReference type="PIRNR" id="PIRNR003161"/>
    </source>
</evidence>
<dbReference type="Pfam" id="PF14842">
    <property type="entry name" value="FliG_N"/>
    <property type="match status" value="1"/>
</dbReference>
<dbReference type="AlphaFoldDB" id="A0AAN5MII0"/>
<keyword evidence="11" id="KW-0997">Cell inner membrane</keyword>
<dbReference type="InterPro" id="IPR023087">
    <property type="entry name" value="Flg_Motor_Flig_C"/>
</dbReference>
<dbReference type="GO" id="GO:0003774">
    <property type="term" value="F:cytoskeletal motor activity"/>
    <property type="evidence" value="ECO:0007669"/>
    <property type="project" value="InterPro"/>
</dbReference>
<dbReference type="Proteomes" id="UP000865968">
    <property type="component" value="Unassembled WGS sequence"/>
</dbReference>
<comment type="function">
    <text evidence="10 11">FliG is one of three proteins (FliG, FliN, FliM) that forms the rotor-mounted switch complex (C ring), located at the base of the basal body. This complex interacts with the CheY and CheZ chemotaxis proteins, in addition to contacting components of the motor that determine the direction of flagellar rotation.</text>
</comment>
<keyword evidence="7 11" id="KW-0283">Flagellar rotation</keyword>
<evidence type="ECO:0000259" key="13">
    <source>
        <dbReference type="Pfam" id="PF14841"/>
    </source>
</evidence>
<keyword evidence="15" id="KW-0966">Cell projection</keyword>
<keyword evidence="9 11" id="KW-0975">Bacterial flagellum</keyword>
<dbReference type="SUPFAM" id="SSF48029">
    <property type="entry name" value="FliG"/>
    <property type="match status" value="2"/>
</dbReference>
<evidence type="ECO:0000256" key="6">
    <source>
        <dbReference type="ARBA" id="ARBA00022500"/>
    </source>
</evidence>
<sequence length="328" mass="37110">MNAYEKSAIVMITLGDERAAAVFKHLNTHEVTEISSAMAKMSSYTYEQLSQVMSEFHRDAGEYATLNINTNEYLRNVLVRALGEERAASLLEDLLDTQSSNDGIETLNDMEPQSVCDLIRDEHPQIIATILVHLKRSQAADVLARFDEKIRNDIMLRIATFGGVQPAALQELTEVLNNLLHGQNLKRSKMGGVRPAAEILNLMKSQQEDAAIAAVREFDQELAQKIIDEMFLFENLVEMEDRSIQRILQDIEQESLIIALKGSDQQLRDKFFRNMSRRQSEIMIDDLNTRGPVRMSQVETEQKNILNLVRRLAESGEIVIGGGEDVYV</sequence>
<keyword evidence="8 11" id="KW-0472">Membrane</keyword>
<keyword evidence="6 11" id="KW-0145">Chemotaxis</keyword>
<keyword evidence="15" id="KW-0282">Flagellum</keyword>
<dbReference type="InterPro" id="IPR000090">
    <property type="entry name" value="Flg_Motor_Flig"/>
</dbReference>
<evidence type="ECO:0000256" key="3">
    <source>
        <dbReference type="ARBA" id="ARBA00010299"/>
    </source>
</evidence>
<dbReference type="EMBL" id="DACSWI010000014">
    <property type="protein sequence ID" value="HAT3810678.1"/>
    <property type="molecule type" value="Genomic_DNA"/>
</dbReference>
<evidence type="ECO:0000313" key="15">
    <source>
        <dbReference type="EMBL" id="HAT3810678.1"/>
    </source>
</evidence>
<feature type="domain" description="Flagellar motor switch protein FliG middle" evidence="13">
    <location>
        <begin position="112"/>
        <end position="184"/>
    </location>
</feature>
<keyword evidence="15" id="KW-0969">Cilium</keyword>
<dbReference type="Pfam" id="PF01706">
    <property type="entry name" value="FliG_C"/>
    <property type="match status" value="1"/>
</dbReference>
<evidence type="ECO:0000256" key="9">
    <source>
        <dbReference type="ARBA" id="ARBA00023143"/>
    </source>
</evidence>
<proteinExistence type="inferred from homology"/>
<dbReference type="InterPro" id="IPR028263">
    <property type="entry name" value="FliG_N"/>
</dbReference>
<dbReference type="PANTHER" id="PTHR30534:SF0">
    <property type="entry name" value="FLAGELLAR MOTOR SWITCH PROTEIN FLIG"/>
    <property type="match status" value="1"/>
</dbReference>
<feature type="domain" description="Flagellar motor switch protein FliG C-terminal" evidence="12">
    <location>
        <begin position="215"/>
        <end position="320"/>
    </location>
</feature>
<feature type="domain" description="Flagellar motor switch protein FliG N-terminal" evidence="14">
    <location>
        <begin position="2"/>
        <end position="100"/>
    </location>
</feature>
<evidence type="ECO:0000256" key="4">
    <source>
        <dbReference type="ARBA" id="ARBA00021870"/>
    </source>
</evidence>
<evidence type="ECO:0000313" key="16">
    <source>
        <dbReference type="Proteomes" id="UP000865968"/>
    </source>
</evidence>
<evidence type="ECO:0000256" key="7">
    <source>
        <dbReference type="ARBA" id="ARBA00022779"/>
    </source>
</evidence>
<dbReference type="RefSeq" id="WP_274371349.1">
    <property type="nucleotide sequence ID" value="NZ_JAKMWI010000017.1"/>
</dbReference>
<gene>
    <name evidence="15" type="primary">fliG</name>
    <name evidence="15" type="ORF">I8608_003577</name>
</gene>
<keyword evidence="5 11" id="KW-1003">Cell membrane</keyword>
<dbReference type="GO" id="GO:0071973">
    <property type="term" value="P:bacterial-type flagellum-dependent cell motility"/>
    <property type="evidence" value="ECO:0007669"/>
    <property type="project" value="InterPro"/>
</dbReference>